<organism evidence="3 4">
    <name type="scientific">Planococcus salinus</name>
    <dbReference type="NCBI Taxonomy" id="1848460"/>
    <lineage>
        <taxon>Bacteria</taxon>
        <taxon>Bacillati</taxon>
        <taxon>Bacillota</taxon>
        <taxon>Bacilli</taxon>
        <taxon>Bacillales</taxon>
        <taxon>Caryophanaceae</taxon>
        <taxon>Planococcus</taxon>
    </lineage>
</organism>
<dbReference type="PROSITE" id="PS51257">
    <property type="entry name" value="PROKAR_LIPOPROTEIN"/>
    <property type="match status" value="1"/>
</dbReference>
<feature type="chain" id="PRO_5039443521" description="YusW-like protein" evidence="2">
    <location>
        <begin position="25"/>
        <end position="173"/>
    </location>
</feature>
<dbReference type="EMBL" id="RIAX01000003">
    <property type="protein sequence ID" value="RNF40100.1"/>
    <property type="molecule type" value="Genomic_DNA"/>
</dbReference>
<gene>
    <name evidence="3" type="ORF">EEX84_05540</name>
</gene>
<accession>A0A3M8PA32</accession>
<keyword evidence="2" id="KW-0732">Signal</keyword>
<dbReference type="InterPro" id="IPR025623">
    <property type="entry name" value="YusW"/>
</dbReference>
<comment type="caution">
    <text evidence="3">The sequence shown here is derived from an EMBL/GenBank/DDBJ whole genome shotgun (WGS) entry which is preliminary data.</text>
</comment>
<feature type="compositionally biased region" description="Polar residues" evidence="1">
    <location>
        <begin position="38"/>
        <end position="50"/>
    </location>
</feature>
<name>A0A3M8PA32_9BACL</name>
<dbReference type="Pfam" id="PF14039">
    <property type="entry name" value="YusW"/>
    <property type="match status" value="1"/>
</dbReference>
<keyword evidence="4" id="KW-1185">Reference proteome</keyword>
<reference evidence="3 4" key="1">
    <citation type="journal article" date="2018" name="Int. J. Syst. Evol. Microbiol.">
        <title>Planococcus salinus sp. nov., a moderately halophilic bacterium isolated from a saline-alkali soil.</title>
        <authorList>
            <person name="Gan L."/>
        </authorList>
    </citation>
    <scope>NUCLEOTIDE SEQUENCE [LARGE SCALE GENOMIC DNA]</scope>
    <source>
        <strain evidence="3 4">LCB217</strain>
    </source>
</reference>
<protein>
    <recommendedName>
        <fullName evidence="5">YusW-like protein</fullName>
    </recommendedName>
</protein>
<dbReference type="Proteomes" id="UP000275473">
    <property type="component" value="Unassembled WGS sequence"/>
</dbReference>
<evidence type="ECO:0000256" key="1">
    <source>
        <dbReference type="SAM" id="MobiDB-lite"/>
    </source>
</evidence>
<evidence type="ECO:0000313" key="4">
    <source>
        <dbReference type="Proteomes" id="UP000275473"/>
    </source>
</evidence>
<feature type="region of interest" description="Disordered" evidence="1">
    <location>
        <begin position="28"/>
        <end position="64"/>
    </location>
</feature>
<evidence type="ECO:0008006" key="5">
    <source>
        <dbReference type="Google" id="ProtNLM"/>
    </source>
</evidence>
<sequence>MNSMAYKKSSLLTSLLLSSALVLAACGDEEEVTEPVGDQSQTDQPVSTDDASPGGGIGEDDIGGEIFGFTEFDLNVDYPDQDDALDVSYEEDRDEISAEYENKVTGDDLAGDDAMNEIEPAFGQIDVDADTPDDEVISQAIEAFGIEDNYTSIEIEIRYPDGNEKEYEATQNQ</sequence>
<evidence type="ECO:0000256" key="2">
    <source>
        <dbReference type="SAM" id="SignalP"/>
    </source>
</evidence>
<proteinExistence type="predicted"/>
<dbReference type="AlphaFoldDB" id="A0A3M8PA32"/>
<evidence type="ECO:0000313" key="3">
    <source>
        <dbReference type="EMBL" id="RNF40100.1"/>
    </source>
</evidence>
<feature type="signal peptide" evidence="2">
    <location>
        <begin position="1"/>
        <end position="24"/>
    </location>
</feature>